<keyword evidence="12" id="KW-0560">Oxidoreductase</keyword>
<evidence type="ECO:0000256" key="15">
    <source>
        <dbReference type="ARBA" id="ARBA00023163"/>
    </source>
</evidence>
<dbReference type="Proteomes" id="UP000242146">
    <property type="component" value="Unassembled WGS sequence"/>
</dbReference>
<comment type="caution">
    <text evidence="22">The sequence shown here is derived from an EMBL/GenBank/DDBJ whole genome shotgun (WGS) entry which is preliminary data.</text>
</comment>
<dbReference type="InterPro" id="IPR011011">
    <property type="entry name" value="Znf_FYVE_PHD"/>
</dbReference>
<evidence type="ECO:0000256" key="5">
    <source>
        <dbReference type="ARBA" id="ARBA00013246"/>
    </source>
</evidence>
<evidence type="ECO:0000256" key="14">
    <source>
        <dbReference type="ARBA" id="ARBA00023015"/>
    </source>
</evidence>
<dbReference type="InterPro" id="IPR001965">
    <property type="entry name" value="Znf_PHD"/>
</dbReference>
<dbReference type="Gene3D" id="2.60.120.650">
    <property type="entry name" value="Cupin"/>
    <property type="match status" value="1"/>
</dbReference>
<proteinExistence type="inferred from homology"/>
<evidence type="ECO:0000256" key="9">
    <source>
        <dbReference type="ARBA" id="ARBA00022833"/>
    </source>
</evidence>
<comment type="similarity">
    <text evidence="4">Belongs to the JHDM1 histone demethylase family.</text>
</comment>
<dbReference type="InterPro" id="IPR019786">
    <property type="entry name" value="Zinc_finger_PHD-type_CS"/>
</dbReference>
<dbReference type="AlphaFoldDB" id="A0A1X2GV05"/>
<dbReference type="InterPro" id="IPR003347">
    <property type="entry name" value="JmjC_dom"/>
</dbReference>
<dbReference type="PROSITE" id="PS01359">
    <property type="entry name" value="ZF_PHD_1"/>
    <property type="match status" value="1"/>
</dbReference>
<comment type="function">
    <text evidence="2">Histone demethylase that specifically demethylates 'Lys-36' of histone H3, thereby playing a central role in histone code.</text>
</comment>
<keyword evidence="9" id="KW-0862">Zinc</keyword>
<gene>
    <name evidence="22" type="ORF">DM01DRAFT_1067755</name>
</gene>
<evidence type="ECO:0000256" key="10">
    <source>
        <dbReference type="ARBA" id="ARBA00022853"/>
    </source>
</evidence>
<dbReference type="CDD" id="cd15517">
    <property type="entry name" value="PHD_TCF19_like"/>
    <property type="match status" value="1"/>
</dbReference>
<dbReference type="GO" id="GO:0140002">
    <property type="term" value="F:histone H3K4me3 reader activity"/>
    <property type="evidence" value="ECO:0007669"/>
    <property type="project" value="EnsemblFungi"/>
</dbReference>
<dbReference type="Pfam" id="PF00628">
    <property type="entry name" value="PHD"/>
    <property type="match status" value="1"/>
</dbReference>
<name>A0A1X2GV05_9FUNG</name>
<dbReference type="GO" id="GO:0008270">
    <property type="term" value="F:zinc ion binding"/>
    <property type="evidence" value="ECO:0007669"/>
    <property type="project" value="UniProtKB-KW"/>
</dbReference>
<sequence length="393" mass="44470">MASSTDTCSLCVDQSNGEAGEQTWLQCDACSAWYHAHCLKIPVAEVNDFETYHCSACVAGHGPSTLKPARRKSQRESIRLNYADMNEGLSGDEKIWGKLLKTKTFAPDRFTRYKGDQISLSRFRKSGMTEPFVIEDPAGLDMTMPPGDTSISAIADFVGEDRPVEVIDVATQASSPGWTMKKWANYVETPPDKRDRIRNVISLEISSTDFGKKMVRPRLVRDMDWIDQVWPAELKPKEYPKVQLYCLMGTQDSYTDFHIDFGGTSVFYHILRGSKVFYFIEPTSKNLKKYQKWSSSPDQSAVFLGDLVKTCYAVHLHAGNTMIIPTGWIHAVYTPEDALVIGGNFLHGLNIGTQLKIYDIEEITKVPDKFRFPFFKRINWYAVEKCSSRCVCV</sequence>
<dbReference type="SUPFAM" id="SSF57903">
    <property type="entry name" value="FYVE/PHD zinc finger"/>
    <property type="match status" value="1"/>
</dbReference>
<evidence type="ECO:0000256" key="3">
    <source>
        <dbReference type="ARBA" id="ARBA00004123"/>
    </source>
</evidence>
<evidence type="ECO:0000259" key="21">
    <source>
        <dbReference type="PROSITE" id="PS51184"/>
    </source>
</evidence>
<dbReference type="GO" id="GO:0140680">
    <property type="term" value="F:histone H3K36me/H3K36me2 demethylase activity"/>
    <property type="evidence" value="ECO:0007669"/>
    <property type="project" value="UniProtKB-EC"/>
</dbReference>
<feature type="domain" description="JmjC" evidence="21">
    <location>
        <begin position="190"/>
        <end position="362"/>
    </location>
</feature>
<evidence type="ECO:0000256" key="18">
    <source>
        <dbReference type="ARBA" id="ARBA00047915"/>
    </source>
</evidence>
<dbReference type="GO" id="GO:0005634">
    <property type="term" value="C:nucleus"/>
    <property type="evidence" value="ECO:0007669"/>
    <property type="project" value="UniProtKB-SubCell"/>
</dbReference>
<dbReference type="EC" id="1.14.11.27" evidence="5"/>
<dbReference type="OrthoDB" id="5876800at2759"/>
<dbReference type="STRING" id="101127.A0A1X2GV05"/>
<evidence type="ECO:0000256" key="12">
    <source>
        <dbReference type="ARBA" id="ARBA00023002"/>
    </source>
</evidence>
<evidence type="ECO:0000256" key="16">
    <source>
        <dbReference type="ARBA" id="ARBA00023242"/>
    </source>
</evidence>
<dbReference type="InterPro" id="IPR019787">
    <property type="entry name" value="Znf_PHD-finger"/>
</dbReference>
<keyword evidence="10" id="KW-0156">Chromatin regulator</keyword>
<dbReference type="InterPro" id="IPR041070">
    <property type="entry name" value="JHD"/>
</dbReference>
<reference evidence="22 23" key="1">
    <citation type="submission" date="2016-07" db="EMBL/GenBank/DDBJ databases">
        <title>Pervasive Adenine N6-methylation of Active Genes in Fungi.</title>
        <authorList>
            <consortium name="DOE Joint Genome Institute"/>
            <person name="Mondo S.J."/>
            <person name="Dannebaum R.O."/>
            <person name="Kuo R.C."/>
            <person name="Labutti K."/>
            <person name="Haridas S."/>
            <person name="Kuo A."/>
            <person name="Salamov A."/>
            <person name="Ahrendt S.R."/>
            <person name="Lipzen A."/>
            <person name="Sullivan W."/>
            <person name="Andreopoulos W.B."/>
            <person name="Clum A."/>
            <person name="Lindquist E."/>
            <person name="Daum C."/>
            <person name="Ramamoorthy G.K."/>
            <person name="Gryganskyi A."/>
            <person name="Culley D."/>
            <person name="Magnuson J.K."/>
            <person name="James T.Y."/>
            <person name="O'Malley M.A."/>
            <person name="Stajich J.E."/>
            <person name="Spatafora J.W."/>
            <person name="Visel A."/>
            <person name="Grigoriev I.V."/>
        </authorList>
    </citation>
    <scope>NUCLEOTIDE SEQUENCE [LARGE SCALE GENOMIC DNA]</scope>
    <source>
        <strain evidence="22 23">NRRL 3301</strain>
    </source>
</reference>
<dbReference type="SMART" id="SM00249">
    <property type="entry name" value="PHD"/>
    <property type="match status" value="1"/>
</dbReference>
<keyword evidence="15" id="KW-0804">Transcription</keyword>
<dbReference type="EMBL" id="MCGT01000002">
    <property type="protein sequence ID" value="ORX61871.1"/>
    <property type="molecule type" value="Genomic_DNA"/>
</dbReference>
<evidence type="ECO:0000256" key="6">
    <source>
        <dbReference type="ARBA" id="ARBA00015153"/>
    </source>
</evidence>
<evidence type="ECO:0000256" key="2">
    <source>
        <dbReference type="ARBA" id="ARBA00003909"/>
    </source>
</evidence>
<keyword evidence="13" id="KW-0408">Iron</keyword>
<evidence type="ECO:0000256" key="4">
    <source>
        <dbReference type="ARBA" id="ARBA00008037"/>
    </source>
</evidence>
<keyword evidence="16" id="KW-0539">Nucleus</keyword>
<dbReference type="InterPro" id="IPR050690">
    <property type="entry name" value="JHDM1_Histone_Demethylase"/>
</dbReference>
<feature type="domain" description="PHD-type" evidence="20">
    <location>
        <begin position="5"/>
        <end position="60"/>
    </location>
</feature>
<evidence type="ECO:0000256" key="7">
    <source>
        <dbReference type="ARBA" id="ARBA00022723"/>
    </source>
</evidence>
<comment type="catalytic activity">
    <reaction evidence="18">
        <text>N(6),N(6)-dimethyl-L-lysyl(36)-[histone H3] + 2 2-oxoglutarate + 2 O2 = L-lysyl(36)-[histone H3] + 2 formaldehyde + 2 succinate + 2 CO2</text>
        <dbReference type="Rhea" id="RHEA:42032"/>
        <dbReference type="Rhea" id="RHEA-COMP:9785"/>
        <dbReference type="Rhea" id="RHEA-COMP:9787"/>
        <dbReference type="ChEBI" id="CHEBI:15379"/>
        <dbReference type="ChEBI" id="CHEBI:16526"/>
        <dbReference type="ChEBI" id="CHEBI:16810"/>
        <dbReference type="ChEBI" id="CHEBI:16842"/>
        <dbReference type="ChEBI" id="CHEBI:29969"/>
        <dbReference type="ChEBI" id="CHEBI:30031"/>
        <dbReference type="ChEBI" id="CHEBI:61976"/>
        <dbReference type="EC" id="1.14.11.27"/>
    </reaction>
</comment>
<dbReference type="Pfam" id="PF17811">
    <property type="entry name" value="JHD"/>
    <property type="match status" value="1"/>
</dbReference>
<dbReference type="PANTHER" id="PTHR23123">
    <property type="entry name" value="PHD/F-BOX CONTAINING PROTEIN"/>
    <property type="match status" value="1"/>
</dbReference>
<evidence type="ECO:0000313" key="23">
    <source>
        <dbReference type="Proteomes" id="UP000242146"/>
    </source>
</evidence>
<protein>
    <recommendedName>
        <fullName evidence="6">JmjC domain-containing histone demethylation protein 1</fullName>
        <ecNumber evidence="5">1.14.11.27</ecNumber>
    </recommendedName>
    <alternativeName>
        <fullName evidence="17">[Histone-H3]-lysine-36 demethylase 1</fullName>
    </alternativeName>
</protein>
<dbReference type="PROSITE" id="PS51184">
    <property type="entry name" value="JMJC"/>
    <property type="match status" value="1"/>
</dbReference>
<dbReference type="PROSITE" id="PS50016">
    <property type="entry name" value="ZF_PHD_2"/>
    <property type="match status" value="1"/>
</dbReference>
<evidence type="ECO:0000256" key="1">
    <source>
        <dbReference type="ARBA" id="ARBA00001954"/>
    </source>
</evidence>
<comment type="subcellular location">
    <subcellularLocation>
        <location evidence="3">Nucleus</location>
    </subcellularLocation>
</comment>
<evidence type="ECO:0000256" key="11">
    <source>
        <dbReference type="ARBA" id="ARBA00022964"/>
    </source>
</evidence>
<evidence type="ECO:0000313" key="22">
    <source>
        <dbReference type="EMBL" id="ORX61871.1"/>
    </source>
</evidence>
<keyword evidence="23" id="KW-1185">Reference proteome</keyword>
<keyword evidence="11" id="KW-0223">Dioxygenase</keyword>
<dbReference type="Pfam" id="PF02373">
    <property type="entry name" value="JmjC"/>
    <property type="match status" value="1"/>
</dbReference>
<evidence type="ECO:0000256" key="19">
    <source>
        <dbReference type="PROSITE-ProRule" id="PRU00146"/>
    </source>
</evidence>
<dbReference type="SUPFAM" id="SSF51197">
    <property type="entry name" value="Clavaminate synthase-like"/>
    <property type="match status" value="1"/>
</dbReference>
<dbReference type="GO" id="GO:0032968">
    <property type="term" value="P:positive regulation of transcription elongation by RNA polymerase II"/>
    <property type="evidence" value="ECO:0007669"/>
    <property type="project" value="EnsemblFungi"/>
</dbReference>
<evidence type="ECO:0000256" key="17">
    <source>
        <dbReference type="ARBA" id="ARBA00031083"/>
    </source>
</evidence>
<evidence type="ECO:0000256" key="8">
    <source>
        <dbReference type="ARBA" id="ARBA00022771"/>
    </source>
</evidence>
<keyword evidence="8 19" id="KW-0863">Zinc-finger</keyword>
<keyword evidence="14" id="KW-0805">Transcription regulation</keyword>
<dbReference type="SMART" id="SM00558">
    <property type="entry name" value="JmjC"/>
    <property type="match status" value="1"/>
</dbReference>
<accession>A0A1X2GV05</accession>
<organism evidence="22 23">
    <name type="scientific">Hesseltinella vesiculosa</name>
    <dbReference type="NCBI Taxonomy" id="101127"/>
    <lineage>
        <taxon>Eukaryota</taxon>
        <taxon>Fungi</taxon>
        <taxon>Fungi incertae sedis</taxon>
        <taxon>Mucoromycota</taxon>
        <taxon>Mucoromycotina</taxon>
        <taxon>Mucoromycetes</taxon>
        <taxon>Mucorales</taxon>
        <taxon>Cunninghamellaceae</taxon>
        <taxon>Hesseltinella</taxon>
    </lineage>
</organism>
<evidence type="ECO:0000256" key="13">
    <source>
        <dbReference type="ARBA" id="ARBA00023004"/>
    </source>
</evidence>
<evidence type="ECO:0000259" key="20">
    <source>
        <dbReference type="PROSITE" id="PS50016"/>
    </source>
</evidence>
<comment type="cofactor">
    <cofactor evidence="1">
        <name>Fe(2+)</name>
        <dbReference type="ChEBI" id="CHEBI:29033"/>
    </cofactor>
</comment>
<keyword evidence="7" id="KW-0479">Metal-binding</keyword>